<dbReference type="AlphaFoldDB" id="A0A8X6HM86"/>
<name>A0A8X6HM86_TRICU</name>
<proteinExistence type="predicted"/>
<dbReference type="EMBL" id="BMAO01001980">
    <property type="protein sequence ID" value="GFQ77267.1"/>
    <property type="molecule type" value="Genomic_DNA"/>
</dbReference>
<keyword evidence="2" id="KW-1185">Reference proteome</keyword>
<reference evidence="1" key="1">
    <citation type="submission" date="2020-07" db="EMBL/GenBank/DDBJ databases">
        <title>Multicomponent nature underlies the extraordinary mechanical properties of spider dragline silk.</title>
        <authorList>
            <person name="Kono N."/>
            <person name="Nakamura H."/>
            <person name="Mori M."/>
            <person name="Yoshida Y."/>
            <person name="Ohtoshi R."/>
            <person name="Malay A.D."/>
            <person name="Moran D.A.P."/>
            <person name="Tomita M."/>
            <person name="Numata K."/>
            <person name="Arakawa K."/>
        </authorList>
    </citation>
    <scope>NUCLEOTIDE SEQUENCE</scope>
</reference>
<comment type="caution">
    <text evidence="1">The sequence shown here is derived from an EMBL/GenBank/DDBJ whole genome shotgun (WGS) entry which is preliminary data.</text>
</comment>
<sequence length="101" mass="11508">MFHPPRLTTLAENNSHFSRSLPMQLMDTLNCKPLLEPMQIYPEKLKELSQSIPALPLTQVNVERLFSPLEFIELGLRSSTKNLAGSIWFSKFTNASFSDPE</sequence>
<gene>
    <name evidence="1" type="ORF">TNCT_153701</name>
</gene>
<dbReference type="Proteomes" id="UP000887116">
    <property type="component" value="Unassembled WGS sequence"/>
</dbReference>
<evidence type="ECO:0000313" key="1">
    <source>
        <dbReference type="EMBL" id="GFQ77267.1"/>
    </source>
</evidence>
<organism evidence="1 2">
    <name type="scientific">Trichonephila clavata</name>
    <name type="common">Joro spider</name>
    <name type="synonym">Nephila clavata</name>
    <dbReference type="NCBI Taxonomy" id="2740835"/>
    <lineage>
        <taxon>Eukaryota</taxon>
        <taxon>Metazoa</taxon>
        <taxon>Ecdysozoa</taxon>
        <taxon>Arthropoda</taxon>
        <taxon>Chelicerata</taxon>
        <taxon>Arachnida</taxon>
        <taxon>Araneae</taxon>
        <taxon>Araneomorphae</taxon>
        <taxon>Entelegynae</taxon>
        <taxon>Araneoidea</taxon>
        <taxon>Nephilidae</taxon>
        <taxon>Trichonephila</taxon>
    </lineage>
</organism>
<evidence type="ECO:0000313" key="2">
    <source>
        <dbReference type="Proteomes" id="UP000887116"/>
    </source>
</evidence>
<protein>
    <submittedName>
        <fullName evidence="1">Uncharacterized protein</fullName>
    </submittedName>
</protein>
<accession>A0A8X6HM86</accession>